<keyword evidence="1" id="KW-0812">Transmembrane</keyword>
<keyword evidence="4" id="KW-1185">Reference proteome</keyword>
<dbReference type="Pfam" id="PF04213">
    <property type="entry name" value="HtaA"/>
    <property type="match status" value="1"/>
</dbReference>
<proteinExistence type="predicted"/>
<reference evidence="4" key="1">
    <citation type="submission" date="2019-09" db="EMBL/GenBank/DDBJ databases">
        <title>Whole genome sequencing of Microbacterium maritypicum.</title>
        <authorList>
            <person name="Lenchi N."/>
        </authorList>
    </citation>
    <scope>NUCLEOTIDE SEQUENCE [LARGE SCALE GENOMIC DNA]</scope>
    <source>
        <strain evidence="4">G1</strain>
    </source>
</reference>
<feature type="transmembrane region" description="Helical" evidence="1">
    <location>
        <begin position="201"/>
        <end position="223"/>
    </location>
</feature>
<evidence type="ECO:0000259" key="2">
    <source>
        <dbReference type="Pfam" id="PF04213"/>
    </source>
</evidence>
<dbReference type="InterPro" id="IPR007331">
    <property type="entry name" value="Htaa"/>
</dbReference>
<evidence type="ECO:0000256" key="1">
    <source>
        <dbReference type="SAM" id="Phobius"/>
    </source>
</evidence>
<sequence>MGACTVDGASLTWGYKESFRTYIEGIARGGWTLTDVSYEYPAYAWGAGTGSFDDETLTGQISYGGSITFTGHDGALNTTLANARLELAGDTGYIVFDVTGTTQGGDSVDQKGVRLAEFPLGDAAVADGALSLDALPTTLTEAGAAAFGTYAAGEALDPVSAVIPVNADCGIATEEQVDAEAETTATVTAATEPATAEGAPVWPWIVGGLVVVALAATGGVLIARRNRADDSKATPTA</sequence>
<name>A0ABQ6V3N2_9MICO</name>
<feature type="domain" description="Htaa" evidence="2">
    <location>
        <begin position="9"/>
        <end position="160"/>
    </location>
</feature>
<organism evidence="3 4">
    <name type="scientific">Microbacterium algeriense</name>
    <dbReference type="NCBI Taxonomy" id="2615184"/>
    <lineage>
        <taxon>Bacteria</taxon>
        <taxon>Bacillati</taxon>
        <taxon>Actinomycetota</taxon>
        <taxon>Actinomycetes</taxon>
        <taxon>Micrococcales</taxon>
        <taxon>Microbacteriaceae</taxon>
        <taxon>Microbacterium</taxon>
    </lineage>
</organism>
<accession>A0ABQ6V3N2</accession>
<comment type="caution">
    <text evidence="3">The sequence shown here is derived from an EMBL/GenBank/DDBJ whole genome shotgun (WGS) entry which is preliminary data.</text>
</comment>
<keyword evidence="1" id="KW-0472">Membrane</keyword>
<dbReference type="EMBL" id="WAAO01000003">
    <property type="protein sequence ID" value="KAB1862793.1"/>
    <property type="molecule type" value="Genomic_DNA"/>
</dbReference>
<gene>
    <name evidence="3" type="ORF">F6A08_16305</name>
</gene>
<protein>
    <recommendedName>
        <fullName evidence="2">Htaa domain-containing protein</fullName>
    </recommendedName>
</protein>
<keyword evidence="1" id="KW-1133">Transmembrane helix</keyword>
<evidence type="ECO:0000313" key="4">
    <source>
        <dbReference type="Proteomes" id="UP000478836"/>
    </source>
</evidence>
<dbReference type="Proteomes" id="UP000478836">
    <property type="component" value="Unassembled WGS sequence"/>
</dbReference>
<evidence type="ECO:0000313" key="3">
    <source>
        <dbReference type="EMBL" id="KAB1862793.1"/>
    </source>
</evidence>